<protein>
    <submittedName>
        <fullName evidence="3">Glycosyl hydrolase family 28-related protein</fullName>
    </submittedName>
</protein>
<dbReference type="Proteomes" id="UP001284601">
    <property type="component" value="Unassembled WGS sequence"/>
</dbReference>
<keyword evidence="3" id="KW-0378">Hydrolase</keyword>
<evidence type="ECO:0000313" key="3">
    <source>
        <dbReference type="EMBL" id="MDW5595039.1"/>
    </source>
</evidence>
<sequence length="931" mass="96601">MSVPLRRALAPALAALACAAGSAVPASAADAPATSAAPAATPRPRAGLPQLVRDPDGVPVVARYDVAAYGADASGASDASAAIQAALDAAGADGGGVVWIGAGSYRVVTPLSVPKGVTLLGSWRDPENGGGRRGAGQTVLLAEPDPAAATPFLTLIGGGGIQGMNVYYPGQSAEAPVAYAPTVRLGGNGSQFASVKQVTLVNPYEAVRAGTDNNELGVLNEVRISPLDRGITIDFATDVGRIEDVSISPRWWASWDGTSERRIAAHAREHVVGLDIGRSDTQYVKGLEVTDAAIGVRLRTDRGVTGDVTTSSSGQYSDLELRRVGTGISLQDVNTIAVQLTHARIDAEQVGIETGDSFSRTTFNCQDCRVSAPSGTPVHLAAGSDGTVGLYNSSLGAAQGPAAVVEGGALQLQRSLVQRPRRGAAIELRPGAGALDLVDTNLGRRDVAVSEPAAQVVIDAGLLPLQLRPAPDAPRLPELPRPRGGALIDATSAPYGAVGDGTTDATAAIQRALDATARRGGGIAYLPAGRYLLAGSLTVPSGVELRGAQITPFHTNAAATVLYVTGGAGRADGAAAITLQARAGVSGLLTWYPQQSADAAVAYPFAVRVAGRDAWVRMVDVGNAWQGVDAASTDTTGHQLDWVVGAPLKTGIALGRSQGGVVRRTHFNPHFWFRTSGTTLPGAPADWDAMMALFFKIMKIQDTNLDSFLLGSARNEVIDQAFAYRQKVGARFVRQDGRGFEGLLYGFWIDAAVDSYVVEATGPRGFDCVNCDAGAIPWGFDASRGEIPTPDPGTFSESYLRMEPGAGAASNARFYNFGGNAFNWNPFRGVVVRDGSLDLVQAAFTANPRDDGGALQLLGGKTDAVALSFNRVGRIAPDNVTFLHQPVWTDVHVAAGVRHALVAGAVAREGFKGVLQSRSPLVRVRGAVVVR</sequence>
<dbReference type="Pfam" id="PF12708">
    <property type="entry name" value="Pect-lyase_RHGA_epim"/>
    <property type="match status" value="2"/>
</dbReference>
<reference evidence="4" key="1">
    <citation type="submission" date="2023-07" db="EMBL/GenBank/DDBJ databases">
        <title>Conexibacter stalactiti sp. nov., isolated from stalactites in a lava cave and emended description of the genus Conexibacter.</title>
        <authorList>
            <person name="Lee S.D."/>
        </authorList>
    </citation>
    <scope>NUCLEOTIDE SEQUENCE [LARGE SCALE GENOMIC DNA]</scope>
    <source>
        <strain evidence="4">KCTC 39840</strain>
    </source>
</reference>
<evidence type="ECO:0000259" key="2">
    <source>
        <dbReference type="Pfam" id="PF12708"/>
    </source>
</evidence>
<feature type="domain" description="Rhamnogalacturonase A/B/Epimerase-like pectate lyase" evidence="2">
    <location>
        <begin position="495"/>
        <end position="561"/>
    </location>
</feature>
<organism evidence="3 4">
    <name type="scientific">Conexibacter stalactiti</name>
    <dbReference type="NCBI Taxonomy" id="1940611"/>
    <lineage>
        <taxon>Bacteria</taxon>
        <taxon>Bacillati</taxon>
        <taxon>Actinomycetota</taxon>
        <taxon>Thermoleophilia</taxon>
        <taxon>Solirubrobacterales</taxon>
        <taxon>Conexibacteraceae</taxon>
        <taxon>Conexibacter</taxon>
    </lineage>
</organism>
<dbReference type="Gene3D" id="2.160.20.10">
    <property type="entry name" value="Single-stranded right-handed beta-helix, Pectin lyase-like"/>
    <property type="match status" value="2"/>
</dbReference>
<accession>A0ABU4HSK0</accession>
<feature type="chain" id="PRO_5045529338" evidence="1">
    <location>
        <begin position="29"/>
        <end position="931"/>
    </location>
</feature>
<dbReference type="SUPFAM" id="SSF51126">
    <property type="entry name" value="Pectin lyase-like"/>
    <property type="match status" value="2"/>
</dbReference>
<evidence type="ECO:0000313" key="4">
    <source>
        <dbReference type="Proteomes" id="UP001284601"/>
    </source>
</evidence>
<keyword evidence="4" id="KW-1185">Reference proteome</keyword>
<name>A0ABU4HSK0_9ACTN</name>
<dbReference type="InterPro" id="IPR012334">
    <property type="entry name" value="Pectin_lyas_fold"/>
</dbReference>
<feature type="signal peptide" evidence="1">
    <location>
        <begin position="1"/>
        <end position="28"/>
    </location>
</feature>
<dbReference type="RefSeq" id="WP_318597373.1">
    <property type="nucleotide sequence ID" value="NZ_JAWSTH010000026.1"/>
</dbReference>
<dbReference type="GO" id="GO:0016787">
    <property type="term" value="F:hydrolase activity"/>
    <property type="evidence" value="ECO:0007669"/>
    <property type="project" value="UniProtKB-KW"/>
</dbReference>
<evidence type="ECO:0000256" key="1">
    <source>
        <dbReference type="SAM" id="SignalP"/>
    </source>
</evidence>
<dbReference type="InterPro" id="IPR011050">
    <property type="entry name" value="Pectin_lyase_fold/virulence"/>
</dbReference>
<proteinExistence type="predicted"/>
<keyword evidence="1" id="KW-0732">Signal</keyword>
<dbReference type="EMBL" id="JAWSTH010000026">
    <property type="protein sequence ID" value="MDW5595039.1"/>
    <property type="molecule type" value="Genomic_DNA"/>
</dbReference>
<dbReference type="InterPro" id="IPR024535">
    <property type="entry name" value="RHGA/B-epi-like_pectate_lyase"/>
</dbReference>
<feature type="domain" description="Rhamnogalacturonase A/B/Epimerase-like pectate lyase" evidence="2">
    <location>
        <begin position="66"/>
        <end position="126"/>
    </location>
</feature>
<dbReference type="PROSITE" id="PS51257">
    <property type="entry name" value="PROKAR_LIPOPROTEIN"/>
    <property type="match status" value="1"/>
</dbReference>
<gene>
    <name evidence="3" type="ORF">R7226_11860</name>
</gene>
<comment type="caution">
    <text evidence="3">The sequence shown here is derived from an EMBL/GenBank/DDBJ whole genome shotgun (WGS) entry which is preliminary data.</text>
</comment>